<dbReference type="RefSeq" id="WP_095998081.1">
    <property type="nucleotide sequence ID" value="NZ_NSLI01000003.1"/>
</dbReference>
<dbReference type="SUPFAM" id="SSF55811">
    <property type="entry name" value="Nudix"/>
    <property type="match status" value="1"/>
</dbReference>
<dbReference type="PROSITE" id="PS51462">
    <property type="entry name" value="NUDIX"/>
    <property type="match status" value="1"/>
</dbReference>
<protein>
    <submittedName>
        <fullName evidence="6">DNA mismatch repair protein MutT</fullName>
    </submittedName>
</protein>
<gene>
    <name evidence="6" type="ORF">CKY28_09465</name>
</gene>
<evidence type="ECO:0000313" key="7">
    <source>
        <dbReference type="Proteomes" id="UP000218151"/>
    </source>
</evidence>
<dbReference type="PANTHER" id="PTHR43046">
    <property type="entry name" value="GDP-MANNOSE MANNOSYL HYDROLASE"/>
    <property type="match status" value="1"/>
</dbReference>
<dbReference type="OrthoDB" id="9761969at2"/>
<dbReference type="InterPro" id="IPR020476">
    <property type="entry name" value="Nudix_hydrolase"/>
</dbReference>
<evidence type="ECO:0000256" key="1">
    <source>
        <dbReference type="ARBA" id="ARBA00001946"/>
    </source>
</evidence>
<proteinExistence type="inferred from homology"/>
<name>A0A2A2SF20_9SPHN</name>
<comment type="caution">
    <text evidence="6">The sequence shown here is derived from an EMBL/GenBank/DDBJ whole genome shotgun (WGS) entry which is preliminary data.</text>
</comment>
<dbReference type="PANTHER" id="PTHR43046:SF12">
    <property type="entry name" value="GDP-MANNOSE MANNOSYL HYDROLASE"/>
    <property type="match status" value="1"/>
</dbReference>
<evidence type="ECO:0000256" key="2">
    <source>
        <dbReference type="ARBA" id="ARBA00022801"/>
    </source>
</evidence>
<dbReference type="PRINTS" id="PR00502">
    <property type="entry name" value="NUDIXFAMILY"/>
</dbReference>
<keyword evidence="7" id="KW-1185">Reference proteome</keyword>
<dbReference type="CDD" id="cd04685">
    <property type="entry name" value="NUDIX_Hydrolase"/>
    <property type="match status" value="1"/>
</dbReference>
<feature type="domain" description="Nudix hydrolase" evidence="5">
    <location>
        <begin position="5"/>
        <end position="142"/>
    </location>
</feature>
<dbReference type="InterPro" id="IPR015797">
    <property type="entry name" value="NUDIX_hydrolase-like_dom_sf"/>
</dbReference>
<dbReference type="Pfam" id="PF00293">
    <property type="entry name" value="NUDIX"/>
    <property type="match status" value="1"/>
</dbReference>
<organism evidence="6 7">
    <name type="scientific">Sphingomonas lenta</name>
    <dbReference type="NCBI Taxonomy" id="1141887"/>
    <lineage>
        <taxon>Bacteria</taxon>
        <taxon>Pseudomonadati</taxon>
        <taxon>Pseudomonadota</taxon>
        <taxon>Alphaproteobacteria</taxon>
        <taxon>Sphingomonadales</taxon>
        <taxon>Sphingomonadaceae</taxon>
        <taxon>Sphingomonas</taxon>
    </lineage>
</organism>
<reference evidence="7" key="1">
    <citation type="submission" date="2017-09" db="EMBL/GenBank/DDBJ databases">
        <authorList>
            <person name="Feng G."/>
            <person name="Zhu H."/>
        </authorList>
    </citation>
    <scope>NUCLEOTIDE SEQUENCE [LARGE SCALE GENOMIC DNA]</scope>
    <source>
        <strain evidence="7">1PNM-20</strain>
    </source>
</reference>
<sequence>MSERRPRPAARILLVDAAGRVLLFRFTVAGRAPFWVTPGGALDAHEAYEAAARRELREETGLDLDPGAQVARRVVDFVSVEGVPVTADERYFRVDVGAHEVDPALHTDLEREVMQSWRWFERAEIANWPEAIYPTDLLAMLEQTDARQLRPTDA</sequence>
<dbReference type="PROSITE" id="PS00893">
    <property type="entry name" value="NUDIX_BOX"/>
    <property type="match status" value="1"/>
</dbReference>
<dbReference type="AlphaFoldDB" id="A0A2A2SF20"/>
<evidence type="ECO:0000256" key="3">
    <source>
        <dbReference type="ARBA" id="ARBA00022842"/>
    </source>
</evidence>
<dbReference type="EMBL" id="NSLI01000003">
    <property type="protein sequence ID" value="PAX07838.1"/>
    <property type="molecule type" value="Genomic_DNA"/>
</dbReference>
<dbReference type="GO" id="GO:0016787">
    <property type="term" value="F:hydrolase activity"/>
    <property type="evidence" value="ECO:0007669"/>
    <property type="project" value="UniProtKB-KW"/>
</dbReference>
<keyword evidence="3" id="KW-0460">Magnesium</keyword>
<accession>A0A2A2SF20</accession>
<evidence type="ECO:0000259" key="5">
    <source>
        <dbReference type="PROSITE" id="PS51462"/>
    </source>
</evidence>
<comment type="similarity">
    <text evidence="4">Belongs to the Nudix hydrolase family.</text>
</comment>
<keyword evidence="2 4" id="KW-0378">Hydrolase</keyword>
<evidence type="ECO:0000256" key="4">
    <source>
        <dbReference type="RuleBase" id="RU003476"/>
    </source>
</evidence>
<dbReference type="Proteomes" id="UP000218151">
    <property type="component" value="Unassembled WGS sequence"/>
</dbReference>
<dbReference type="Gene3D" id="3.90.79.10">
    <property type="entry name" value="Nucleoside Triphosphate Pyrophosphohydrolase"/>
    <property type="match status" value="1"/>
</dbReference>
<dbReference type="InterPro" id="IPR020084">
    <property type="entry name" value="NUDIX_hydrolase_CS"/>
</dbReference>
<dbReference type="InterPro" id="IPR000086">
    <property type="entry name" value="NUDIX_hydrolase_dom"/>
</dbReference>
<evidence type="ECO:0000313" key="6">
    <source>
        <dbReference type="EMBL" id="PAX07838.1"/>
    </source>
</evidence>
<comment type="cofactor">
    <cofactor evidence="1">
        <name>Mg(2+)</name>
        <dbReference type="ChEBI" id="CHEBI:18420"/>
    </cofactor>
</comment>